<keyword evidence="2" id="KW-0614">Plasmid</keyword>
<organism evidence="2 3">
    <name type="scientific">Methylorubrum extorquens (strain ATCC 14718 / DSM 1338 / JCM 2805 / NCIMB 9133 / AM1)</name>
    <name type="common">Methylobacterium extorquens</name>
    <dbReference type="NCBI Taxonomy" id="272630"/>
    <lineage>
        <taxon>Bacteria</taxon>
        <taxon>Pseudomonadati</taxon>
        <taxon>Pseudomonadota</taxon>
        <taxon>Alphaproteobacteria</taxon>
        <taxon>Hyphomicrobiales</taxon>
        <taxon>Methylobacteriaceae</taxon>
        <taxon>Methylorubrum</taxon>
    </lineage>
</organism>
<geneLocation type="plasmid" evidence="2 3">
    <name>megaplasmid</name>
</geneLocation>
<feature type="chain" id="PRO_5002948437" description="BACON domain-containing protein" evidence="1">
    <location>
        <begin position="25"/>
        <end position="126"/>
    </location>
</feature>
<evidence type="ECO:0008006" key="4">
    <source>
        <dbReference type="Google" id="ProtNLM"/>
    </source>
</evidence>
<protein>
    <recommendedName>
        <fullName evidence="4">BACON domain-containing protein</fullName>
    </recommendedName>
</protein>
<keyword evidence="3" id="KW-1185">Reference proteome</keyword>
<gene>
    <name evidence="2" type="ordered locus">MexAM1_META2p0416</name>
</gene>
<evidence type="ECO:0000256" key="1">
    <source>
        <dbReference type="SAM" id="SignalP"/>
    </source>
</evidence>
<accession>C5B486</accession>
<dbReference type="HOGENOM" id="CLU_1978910_0_0_5"/>
<name>C5B486_METEA</name>
<reference evidence="2 3" key="1">
    <citation type="journal article" date="2009" name="PLoS ONE">
        <title>Methylobacterium genome sequences: a reference blueprint to investigate microbial metabolism of C1 compounds from natural and industrial sources.</title>
        <authorList>
            <person name="Vuilleumier S."/>
            <person name="Chistoserdova L."/>
            <person name="Lee M.-C."/>
            <person name="Bringel F."/>
            <person name="Lajus A."/>
            <person name="Zhou Y."/>
            <person name="Gourion B."/>
            <person name="Barbe V."/>
            <person name="Chang J."/>
            <person name="Cruveiller S."/>
            <person name="Dossat C."/>
            <person name="Gillett W."/>
            <person name="Gruffaz C."/>
            <person name="Haugen E."/>
            <person name="Hourcade E."/>
            <person name="Levy R."/>
            <person name="Mangenot S."/>
            <person name="Muller E."/>
            <person name="Nadalig T."/>
            <person name="Pagni M."/>
            <person name="Penny C."/>
            <person name="Peyraud R."/>
            <person name="Robinson D.G."/>
            <person name="Roche D."/>
            <person name="Rouy Z."/>
            <person name="Saenampechek C."/>
            <person name="Salvignol G."/>
            <person name="Vallenet D."/>
            <person name="Wu Z."/>
            <person name="Marx C.J."/>
            <person name="Vorholt J.A."/>
            <person name="Olson M.V."/>
            <person name="Kaul R."/>
            <person name="Weissenbach J."/>
            <person name="Medigue C."/>
            <person name="Lidstrom M.E."/>
        </authorList>
    </citation>
    <scope>NUCLEOTIDE SEQUENCE [LARGE SCALE GENOMIC DNA]</scope>
    <source>
        <strain evidence="3">ATCC 14718 / DSM 1338 / JCM 2805 / NCIMB 9133 / AM1</strain>
    </source>
</reference>
<dbReference type="KEGG" id="mea:Mex_2p0416"/>
<evidence type="ECO:0000313" key="2">
    <source>
        <dbReference type="EMBL" id="ACS43268.1"/>
    </source>
</evidence>
<keyword evidence="1" id="KW-0732">Signal</keyword>
<dbReference type="Proteomes" id="UP000009081">
    <property type="component" value="Plasmid megaplasmid"/>
</dbReference>
<sequence length="126" mass="13239">MQRRPFLRSILAAAAFLAAVPASAAGSLYFMRGIPSFGANLQVGGHGSATIEVGGGEDIQVEFLDAPAWLTVAEVQLIAPGVARAVLHADPDEFGIFDGVRIRVVDAKGRSATSIPFRIQVLPPSR</sequence>
<feature type="signal peptide" evidence="1">
    <location>
        <begin position="1"/>
        <end position="24"/>
    </location>
</feature>
<evidence type="ECO:0000313" key="3">
    <source>
        <dbReference type="Proteomes" id="UP000009081"/>
    </source>
</evidence>
<dbReference type="EMBL" id="CP001511">
    <property type="protein sequence ID" value="ACS43268.1"/>
    <property type="molecule type" value="Genomic_DNA"/>
</dbReference>
<proteinExistence type="predicted"/>
<dbReference type="AlphaFoldDB" id="C5B486"/>
<dbReference type="RefSeq" id="WP_012753747.1">
    <property type="nucleotide sequence ID" value="NC_012811.1"/>
</dbReference>